<sequence>MDPDLESRDETLNMQETWVFLAKVIGAEHYYHCGTLRSGGALVIPKQAPCRRHWKKNDQCCPLSLSIFSRANVRQKKKNRTKKNIEKK</sequence>
<accession>A0A915KW16</accession>
<keyword evidence="1" id="KW-1185">Reference proteome</keyword>
<organism evidence="1 2">
    <name type="scientific">Romanomermis culicivorax</name>
    <name type="common">Nematode worm</name>
    <dbReference type="NCBI Taxonomy" id="13658"/>
    <lineage>
        <taxon>Eukaryota</taxon>
        <taxon>Metazoa</taxon>
        <taxon>Ecdysozoa</taxon>
        <taxon>Nematoda</taxon>
        <taxon>Enoplea</taxon>
        <taxon>Dorylaimia</taxon>
        <taxon>Mermithida</taxon>
        <taxon>Mermithoidea</taxon>
        <taxon>Mermithidae</taxon>
        <taxon>Romanomermis</taxon>
    </lineage>
</organism>
<proteinExistence type="predicted"/>
<name>A0A915KW16_ROMCU</name>
<protein>
    <submittedName>
        <fullName evidence="2">Uncharacterized protein</fullName>
    </submittedName>
</protein>
<evidence type="ECO:0000313" key="2">
    <source>
        <dbReference type="WBParaSite" id="nRc.2.0.1.t43132-RA"/>
    </source>
</evidence>
<dbReference type="WBParaSite" id="nRc.2.0.1.t43132-RA">
    <property type="protein sequence ID" value="nRc.2.0.1.t43132-RA"/>
    <property type="gene ID" value="nRc.2.0.1.g43132"/>
</dbReference>
<reference evidence="2" key="1">
    <citation type="submission" date="2022-11" db="UniProtKB">
        <authorList>
            <consortium name="WormBaseParasite"/>
        </authorList>
    </citation>
    <scope>IDENTIFICATION</scope>
</reference>
<evidence type="ECO:0000313" key="1">
    <source>
        <dbReference type="Proteomes" id="UP000887565"/>
    </source>
</evidence>
<dbReference type="Proteomes" id="UP000887565">
    <property type="component" value="Unplaced"/>
</dbReference>
<dbReference type="AlphaFoldDB" id="A0A915KW16"/>